<accession>A0A367ZLQ4</accession>
<dbReference type="Proteomes" id="UP000252355">
    <property type="component" value="Unassembled WGS sequence"/>
</dbReference>
<evidence type="ECO:0000313" key="2">
    <source>
        <dbReference type="Proteomes" id="UP000252355"/>
    </source>
</evidence>
<proteinExistence type="predicted"/>
<evidence type="ECO:0000313" key="1">
    <source>
        <dbReference type="EMBL" id="RCK78342.1"/>
    </source>
</evidence>
<dbReference type="Pfam" id="PF22010">
    <property type="entry name" value="OrtA"/>
    <property type="match status" value="1"/>
</dbReference>
<gene>
    <name evidence="1" type="ORF">OZSIB_1584</name>
</gene>
<dbReference type="NCBIfam" id="NF040739">
    <property type="entry name" value="ornith_OrtA"/>
    <property type="match status" value="1"/>
</dbReference>
<dbReference type="AlphaFoldDB" id="A0A367ZLQ4"/>
<dbReference type="InterPro" id="IPR047755">
    <property type="entry name" value="OrtA"/>
</dbReference>
<organism evidence="1 2">
    <name type="scientific">Candidatus Ozemobacter sibiricus</name>
    <dbReference type="NCBI Taxonomy" id="2268124"/>
    <lineage>
        <taxon>Bacteria</taxon>
        <taxon>Candidatus Ozemobacteria</taxon>
        <taxon>Candidatus Ozemobacterales</taxon>
        <taxon>Candidatus Ozemobacteraceae</taxon>
        <taxon>Candidatus Ozemobacter</taxon>
    </lineage>
</organism>
<name>A0A367ZLQ4_9BACT</name>
<comment type="caution">
    <text evidence="1">The sequence shown here is derived from an EMBL/GenBank/DDBJ whole genome shotgun (WGS) entry which is preliminary data.</text>
</comment>
<protein>
    <submittedName>
        <fullName evidence="1">2-amino-4-ketopentanoate thiolase, alpha subunit</fullName>
    </submittedName>
</protein>
<reference evidence="1 2" key="1">
    <citation type="submission" date="2018-05" db="EMBL/GenBank/DDBJ databases">
        <title>A metagenomic window into the 2 km-deep terrestrial subsurface aquifer revealed taxonomically and functionally diverse microbial community comprising novel uncultured bacterial lineages.</title>
        <authorList>
            <person name="Kadnikov V.V."/>
            <person name="Mardanov A.V."/>
            <person name="Beletsky A.V."/>
            <person name="Banks D."/>
            <person name="Pimenov N.V."/>
            <person name="Frank Y.A."/>
            <person name="Karnachuk O.V."/>
            <person name="Ravin N.V."/>
        </authorList>
    </citation>
    <scope>NUCLEOTIDE SEQUENCE [LARGE SCALE GENOMIC DNA]</scope>
    <source>
        <strain evidence="1">BY5</strain>
    </source>
</reference>
<sequence length="95" mass="10267">MSTVPAGTWVEISRVILEPGQRAPNVPEDTARTPYVMRVSGWLLAPAALGQPARVRTLIGRELEGTLQTVEPSYTHSFGHVVPELLDIGTHGGRP</sequence>
<dbReference type="EMBL" id="QOQW01000024">
    <property type="protein sequence ID" value="RCK78342.1"/>
    <property type="molecule type" value="Genomic_DNA"/>
</dbReference>